<organism evidence="3 4">
    <name type="scientific">Paenibacillus aestuarii</name>
    <dbReference type="NCBI Taxonomy" id="516965"/>
    <lineage>
        <taxon>Bacteria</taxon>
        <taxon>Bacillati</taxon>
        <taxon>Bacillota</taxon>
        <taxon>Bacilli</taxon>
        <taxon>Bacillales</taxon>
        <taxon>Paenibacillaceae</taxon>
        <taxon>Paenibacillus</taxon>
    </lineage>
</organism>
<comment type="caution">
    <text evidence="3">The sequence shown here is derived from an EMBL/GenBank/DDBJ whole genome shotgun (WGS) entry which is preliminary data.</text>
</comment>
<evidence type="ECO:0000259" key="2">
    <source>
        <dbReference type="Pfam" id="PF07670"/>
    </source>
</evidence>
<feature type="transmembrane region" description="Helical" evidence="1">
    <location>
        <begin position="51"/>
        <end position="77"/>
    </location>
</feature>
<feature type="domain" description="Nucleoside transporter/FeoB GTPase Gate" evidence="2">
    <location>
        <begin position="49"/>
        <end position="142"/>
    </location>
</feature>
<keyword evidence="1" id="KW-0472">Membrane</keyword>
<feature type="transmembrane region" description="Helical" evidence="1">
    <location>
        <begin position="240"/>
        <end position="263"/>
    </location>
</feature>
<dbReference type="Pfam" id="PF07670">
    <property type="entry name" value="Gate"/>
    <property type="match status" value="1"/>
</dbReference>
<accession>A0ABW0K5I9</accession>
<feature type="transmembrane region" description="Helical" evidence="1">
    <location>
        <begin position="153"/>
        <end position="171"/>
    </location>
</feature>
<feature type="transmembrane region" description="Helical" evidence="1">
    <location>
        <begin position="412"/>
        <end position="430"/>
    </location>
</feature>
<dbReference type="InterPro" id="IPR011642">
    <property type="entry name" value="Gate_dom"/>
</dbReference>
<reference evidence="4" key="1">
    <citation type="journal article" date="2019" name="Int. J. Syst. Evol. Microbiol.">
        <title>The Global Catalogue of Microorganisms (GCM) 10K type strain sequencing project: providing services to taxonomists for standard genome sequencing and annotation.</title>
        <authorList>
            <consortium name="The Broad Institute Genomics Platform"/>
            <consortium name="The Broad Institute Genome Sequencing Center for Infectious Disease"/>
            <person name="Wu L."/>
            <person name="Ma J."/>
        </authorList>
    </citation>
    <scope>NUCLEOTIDE SEQUENCE [LARGE SCALE GENOMIC DNA]</scope>
    <source>
        <strain evidence="4">KACC 11904</strain>
    </source>
</reference>
<keyword evidence="1" id="KW-1133">Transmembrane helix</keyword>
<dbReference type="RefSeq" id="WP_270878566.1">
    <property type="nucleotide sequence ID" value="NZ_JAQFVF010000020.1"/>
</dbReference>
<feature type="transmembrane region" description="Helical" evidence="1">
    <location>
        <begin position="127"/>
        <end position="147"/>
    </location>
</feature>
<keyword evidence="1" id="KW-0812">Transmembrane</keyword>
<feature type="transmembrane region" description="Helical" evidence="1">
    <location>
        <begin position="12"/>
        <end position="31"/>
    </location>
</feature>
<gene>
    <name evidence="3" type="ORF">ACFPOG_08495</name>
</gene>
<evidence type="ECO:0000313" key="3">
    <source>
        <dbReference type="EMBL" id="MFC5448296.1"/>
    </source>
</evidence>
<protein>
    <submittedName>
        <fullName evidence="3">Nucleoside recognition domain-containing protein</fullName>
    </submittedName>
</protein>
<dbReference type="Proteomes" id="UP001596044">
    <property type="component" value="Unassembled WGS sequence"/>
</dbReference>
<keyword evidence="4" id="KW-1185">Reference proteome</keyword>
<name>A0ABW0K5I9_9BACL</name>
<sequence>MQRMHTKYGSKLSTLLLGGLAALVVVSIILFPDRAFQSSLEGLTIWWKLVFPALLPFFILTELFIGFGVLQGLGVLLEPIMRKLFRLPGVSGWALASGLIVGFPSGARITASLREKRLLSRLETERLTALTHLCSPLFLIMVVGVGFLHSARLGAILAIVHYVAAILTGLLTRHKTDKSREDAPAAPGEQPESEADRLPLKLQTASIWLRALYTMRNAHLHDGRTFGKLLGDSVITSVQALMLIGGYMMIFSVLINVISIIHLTHTLSFVTDYLLSFMNLTTDTAPQWIKGILEIHLGAYAFSQIEDLPLLPQLSLLSAFLGWGGLSAHAQVAGLHQKTDARYVAFFVARIVHALLAFALTIVLWKPLSFLLRNDQPSFLWLDTSGSGKTARAFPLNGEAAWGLWGPVTSQLLLLLSAMLIVSLLIQAFGRRKQH</sequence>
<feature type="transmembrane region" description="Helical" evidence="1">
    <location>
        <begin position="344"/>
        <end position="365"/>
    </location>
</feature>
<proteinExistence type="predicted"/>
<evidence type="ECO:0000256" key="1">
    <source>
        <dbReference type="SAM" id="Phobius"/>
    </source>
</evidence>
<evidence type="ECO:0000313" key="4">
    <source>
        <dbReference type="Proteomes" id="UP001596044"/>
    </source>
</evidence>
<dbReference type="EMBL" id="JBHSMJ010000009">
    <property type="protein sequence ID" value="MFC5448296.1"/>
    <property type="molecule type" value="Genomic_DNA"/>
</dbReference>